<evidence type="ECO:0000256" key="2">
    <source>
        <dbReference type="ARBA" id="ARBA00004906"/>
    </source>
</evidence>
<dbReference type="GO" id="GO:0005634">
    <property type="term" value="C:nucleus"/>
    <property type="evidence" value="ECO:0007669"/>
    <property type="project" value="TreeGrafter"/>
</dbReference>
<dbReference type="Gene3D" id="3.30.710.10">
    <property type="entry name" value="Potassium Channel Kv1.1, Chain A"/>
    <property type="match status" value="1"/>
</dbReference>
<proteinExistence type="predicted"/>
<dbReference type="SMART" id="SM00225">
    <property type="entry name" value="BTB"/>
    <property type="match status" value="1"/>
</dbReference>
<dbReference type="EMBL" id="GEVM01014504">
    <property type="protein sequence ID" value="JAU91434.1"/>
    <property type="molecule type" value="Transcribed_RNA"/>
</dbReference>
<dbReference type="SUPFAM" id="SSF49599">
    <property type="entry name" value="TRAF domain-like"/>
    <property type="match status" value="1"/>
</dbReference>
<gene>
    <name evidence="6" type="ORF">MP_TR7089_c0_g1_i1_g.20521</name>
</gene>
<dbReference type="InterPro" id="IPR000210">
    <property type="entry name" value="BTB/POZ_dom"/>
</dbReference>
<dbReference type="PANTHER" id="PTHR46336:SF8">
    <property type="entry name" value="BTB DOMAIN-CONTAINING PROTEIN"/>
    <property type="match status" value="1"/>
</dbReference>
<dbReference type="Pfam" id="PF07707">
    <property type="entry name" value="BACK"/>
    <property type="match status" value="1"/>
</dbReference>
<dbReference type="UniPathway" id="UPA00143"/>
<dbReference type="InterPro" id="IPR011333">
    <property type="entry name" value="SKP1/BTB/POZ_sf"/>
</dbReference>
<dbReference type="InterPro" id="IPR045890">
    <property type="entry name" value="POB1-like"/>
</dbReference>
<dbReference type="FunFam" id="1.25.40.420:FF:000008">
    <property type="entry name" value="BTB/POZ domain-containing protein POB1"/>
    <property type="match status" value="1"/>
</dbReference>
<evidence type="ECO:0000256" key="4">
    <source>
        <dbReference type="SAM" id="MobiDB-lite"/>
    </source>
</evidence>
<feature type="region of interest" description="Disordered" evidence="4">
    <location>
        <begin position="44"/>
        <end position="65"/>
    </location>
</feature>
<accession>A0A1J3JG71</accession>
<evidence type="ECO:0000256" key="3">
    <source>
        <dbReference type="ARBA" id="ARBA00022786"/>
    </source>
</evidence>
<dbReference type="GO" id="GO:0010114">
    <property type="term" value="P:response to red light"/>
    <property type="evidence" value="ECO:0007669"/>
    <property type="project" value="TreeGrafter"/>
</dbReference>
<comment type="function">
    <text evidence="1">May act as a substrate-specific adapter of an E3 ubiquitin-protein ligase complex (CUL3-RBX1-BTB) which mediates the ubiquitination and subsequent proteasomal degradation of target proteins.</text>
</comment>
<sequence length="513" mass="58246">MGLESDLPLSGSGSDDGNFGFAFNNVNFSDRILRIEITRGGGEVSRSSIDDRVRDRKRRREDVKNNETQKVLDLATCQAESNLNKNDHKLEEATVMTKQESESGGEDETNLSVKELHISSPILAAKSSFFYKLFSNGMLESEQKHVTLKIDASEEAAVMELLKFMYSNSLTFTTVPALLDVLMAADKFEVASCMKYCSRLLLTMPMTLDSSLLLLDLPTSLLMADSVKPLINAARQFIASRYKDISLMPVEEVMALPLVGIKAILASDDLHVASEDIVYDLVLRWARLHYSVVRERQDVLASHLARYIRFPHMTCHRLKRMLHSDEFRPSIARSLVLEALFFKTGSPDEHPAASVNRRLVERAYKCRPIKTVEFEAPRQQCIVYLDLKRKECESLYPSRCTMSQAFRVGGRWFYLSAHCSMDQLNLSPCFGLFLWMRENGSVSQAVEYQFSARSKPTEEFKVRFKRNFTLAGGQAVGFRDLFAMPWDSFIAEDSPYFINDVLHLRADLSIGRL</sequence>
<dbReference type="AlphaFoldDB" id="A0A1J3JG71"/>
<feature type="compositionally biased region" description="Basic and acidic residues" evidence="4">
    <location>
        <begin position="48"/>
        <end position="65"/>
    </location>
</feature>
<keyword evidence="3" id="KW-0833">Ubl conjugation pathway</keyword>
<evidence type="ECO:0000313" key="6">
    <source>
        <dbReference type="EMBL" id="JAU91434.1"/>
    </source>
</evidence>
<reference evidence="6" key="1">
    <citation type="submission" date="2016-07" db="EMBL/GenBank/DDBJ databases">
        <title>De novo transcriptome assembly of four accessions of the metal hyperaccumulator plant Noccaea caerulescens.</title>
        <authorList>
            <person name="Blande D."/>
            <person name="Halimaa P."/>
            <person name="Tervahauta A.I."/>
            <person name="Aarts M.G."/>
            <person name="Karenlampi S.O."/>
        </authorList>
    </citation>
    <scope>NUCLEOTIDE SEQUENCE</scope>
</reference>
<dbReference type="InterPro" id="IPR011705">
    <property type="entry name" value="BACK"/>
</dbReference>
<feature type="domain" description="BTB" evidence="5">
    <location>
        <begin position="114"/>
        <end position="174"/>
    </location>
</feature>
<dbReference type="CDD" id="cd18186">
    <property type="entry name" value="BTB_POZ_ZBTB_KLHL-like"/>
    <property type="match status" value="1"/>
</dbReference>
<dbReference type="GO" id="GO:0016567">
    <property type="term" value="P:protein ubiquitination"/>
    <property type="evidence" value="ECO:0007669"/>
    <property type="project" value="UniProtKB-UniPathway"/>
</dbReference>
<evidence type="ECO:0000259" key="5">
    <source>
        <dbReference type="PROSITE" id="PS50097"/>
    </source>
</evidence>
<comment type="pathway">
    <text evidence="2">Protein modification; protein ubiquitination.</text>
</comment>
<dbReference type="Gene3D" id="1.25.40.420">
    <property type="match status" value="1"/>
</dbReference>
<dbReference type="Pfam" id="PF00651">
    <property type="entry name" value="BTB"/>
    <property type="match status" value="1"/>
</dbReference>
<dbReference type="PANTHER" id="PTHR46336">
    <property type="entry name" value="OS02G0260700 PROTEIN"/>
    <property type="match status" value="1"/>
</dbReference>
<organism evidence="6">
    <name type="scientific">Noccaea caerulescens</name>
    <name type="common">Alpine penny-cress</name>
    <name type="synonym">Thlaspi caerulescens</name>
    <dbReference type="NCBI Taxonomy" id="107243"/>
    <lineage>
        <taxon>Eukaryota</taxon>
        <taxon>Viridiplantae</taxon>
        <taxon>Streptophyta</taxon>
        <taxon>Embryophyta</taxon>
        <taxon>Tracheophyta</taxon>
        <taxon>Spermatophyta</taxon>
        <taxon>Magnoliopsida</taxon>
        <taxon>eudicotyledons</taxon>
        <taxon>Gunneridae</taxon>
        <taxon>Pentapetalae</taxon>
        <taxon>rosids</taxon>
        <taxon>malvids</taxon>
        <taxon>Brassicales</taxon>
        <taxon>Brassicaceae</taxon>
        <taxon>Coluteocarpeae</taxon>
        <taxon>Noccaea</taxon>
    </lineage>
</organism>
<dbReference type="PROSITE" id="PS50097">
    <property type="entry name" value="BTB"/>
    <property type="match status" value="1"/>
</dbReference>
<evidence type="ECO:0000256" key="1">
    <source>
        <dbReference type="ARBA" id="ARBA00002668"/>
    </source>
</evidence>
<dbReference type="SMART" id="SM00875">
    <property type="entry name" value="BACK"/>
    <property type="match status" value="1"/>
</dbReference>
<dbReference type="SUPFAM" id="SSF54695">
    <property type="entry name" value="POZ domain"/>
    <property type="match status" value="1"/>
</dbReference>
<name>A0A1J3JG71_NOCCA</name>
<protein>
    <submittedName>
        <fullName evidence="6">BTB/POZ domain-containing protein</fullName>
    </submittedName>
</protein>